<feature type="transmembrane region" description="Helical" evidence="12">
    <location>
        <begin position="155"/>
        <end position="178"/>
    </location>
</feature>
<evidence type="ECO:0000256" key="8">
    <source>
        <dbReference type="ARBA" id="ARBA00023209"/>
    </source>
</evidence>
<keyword evidence="13" id="KW-1185">Reference proteome</keyword>
<dbReference type="EC" id="2.7.8.41" evidence="10"/>
<dbReference type="RefSeq" id="XP_026760569.2">
    <property type="nucleotide sequence ID" value="XM_026904768.3"/>
</dbReference>
<proteinExistence type="predicted"/>
<accession>A0A6J1WWM0</accession>
<evidence type="ECO:0000256" key="3">
    <source>
        <dbReference type="ARBA" id="ARBA00022679"/>
    </source>
</evidence>
<dbReference type="KEGG" id="gmw:113519630"/>
<keyword evidence="2" id="KW-0444">Lipid biosynthesis</keyword>
<dbReference type="InterPro" id="IPR050324">
    <property type="entry name" value="CDP-alcohol_PTase-I"/>
</dbReference>
<evidence type="ECO:0000256" key="2">
    <source>
        <dbReference type="ARBA" id="ARBA00022516"/>
    </source>
</evidence>
<evidence type="ECO:0000256" key="5">
    <source>
        <dbReference type="ARBA" id="ARBA00022989"/>
    </source>
</evidence>
<dbReference type="Gene3D" id="1.20.120.1760">
    <property type="match status" value="1"/>
</dbReference>
<dbReference type="PANTHER" id="PTHR14269:SF60">
    <property type="entry name" value="CARDIOLIPIN SYNTHASE (CMP-FORMING)"/>
    <property type="match status" value="1"/>
</dbReference>
<dbReference type="Proteomes" id="UP001652740">
    <property type="component" value="Unplaced"/>
</dbReference>
<keyword evidence="3" id="KW-0808">Transferase</keyword>
<evidence type="ECO:0000256" key="12">
    <source>
        <dbReference type="SAM" id="Phobius"/>
    </source>
</evidence>
<evidence type="ECO:0000256" key="10">
    <source>
        <dbReference type="ARBA" id="ARBA00039001"/>
    </source>
</evidence>
<dbReference type="GO" id="GO:0005743">
    <property type="term" value="C:mitochondrial inner membrane"/>
    <property type="evidence" value="ECO:0007669"/>
    <property type="project" value="UniProtKB-SubCell"/>
</dbReference>
<comment type="catalytic activity">
    <reaction evidence="11">
        <text>a CDP-1,2-diacyl-sn-glycerol + a 1,2-diacyl-sn-glycero-3-phospho-(1'-sn-glycerol) = a cardiolipin + CMP + H(+)</text>
        <dbReference type="Rhea" id="RHEA:32931"/>
        <dbReference type="ChEBI" id="CHEBI:15378"/>
        <dbReference type="ChEBI" id="CHEBI:58332"/>
        <dbReference type="ChEBI" id="CHEBI:60377"/>
        <dbReference type="ChEBI" id="CHEBI:62237"/>
        <dbReference type="ChEBI" id="CHEBI:64716"/>
        <dbReference type="EC" id="2.7.8.41"/>
    </reaction>
</comment>
<comment type="subcellular location">
    <subcellularLocation>
        <location evidence="1">Membrane</location>
        <topology evidence="1">Multi-pass membrane protein</topology>
    </subcellularLocation>
</comment>
<keyword evidence="9" id="KW-1208">Phospholipid metabolism</keyword>
<evidence type="ECO:0000256" key="11">
    <source>
        <dbReference type="ARBA" id="ARBA00047433"/>
    </source>
</evidence>
<dbReference type="Pfam" id="PF01066">
    <property type="entry name" value="CDP-OH_P_transf"/>
    <property type="match status" value="1"/>
</dbReference>
<gene>
    <name evidence="14" type="primary">LOC113519630</name>
</gene>
<dbReference type="InParanoid" id="A0A6J1WWM0"/>
<protein>
    <recommendedName>
        <fullName evidence="10">cardiolipin synthase (CMP-forming)</fullName>
        <ecNumber evidence="10">2.7.8.41</ecNumber>
    </recommendedName>
</protein>
<sequence>MWEISFGYRNINMRLLSRYFFVKYVYTGFQTSTNYDISFRQYMTIVANKYALSKYSSVFSYTVLGYSSDNKKQFLNLEKKTGALKDVFEHRKERLKDTEYRIRQKGEEIVRDIKQQKEITGQRIREKKEHLIKDILETKAKVKVRLEEVVERENVFTIPNILCVTRIALSPYLGYVILQDDYNLALGLMVFAGITDLLDGWIARTWKSQSSKMGSFLDPMADKVLIATLFISLTWQNLIPLSLTLLIVSRDAALVTAGFVIRYMSLPPPRTLSRYFDVTHATAQLAPTFISKVNTAIQLLLVGTTLASPVFGYANHPALQTLCGVTAVSTVVSAISYLVSKDTYKFLKKNRE</sequence>
<dbReference type="PANTHER" id="PTHR14269">
    <property type="entry name" value="CDP-DIACYLGLYCEROL--GLYCEROL-3-PHOSPHATE 3-PHOSPHATIDYLTRANSFERASE-RELATED"/>
    <property type="match status" value="1"/>
</dbReference>
<reference evidence="14" key="1">
    <citation type="submission" date="2025-08" db="UniProtKB">
        <authorList>
            <consortium name="RefSeq"/>
        </authorList>
    </citation>
    <scope>IDENTIFICATION</scope>
    <source>
        <tissue evidence="14">Whole larvae</tissue>
    </source>
</reference>
<keyword evidence="8" id="KW-0594">Phospholipid biosynthesis</keyword>
<evidence type="ECO:0000256" key="7">
    <source>
        <dbReference type="ARBA" id="ARBA00023136"/>
    </source>
</evidence>
<organism evidence="13 14">
    <name type="scientific">Galleria mellonella</name>
    <name type="common">Greater wax moth</name>
    <dbReference type="NCBI Taxonomy" id="7137"/>
    <lineage>
        <taxon>Eukaryota</taxon>
        <taxon>Metazoa</taxon>
        <taxon>Ecdysozoa</taxon>
        <taxon>Arthropoda</taxon>
        <taxon>Hexapoda</taxon>
        <taxon>Insecta</taxon>
        <taxon>Pterygota</taxon>
        <taxon>Neoptera</taxon>
        <taxon>Endopterygota</taxon>
        <taxon>Lepidoptera</taxon>
        <taxon>Glossata</taxon>
        <taxon>Ditrysia</taxon>
        <taxon>Pyraloidea</taxon>
        <taxon>Pyralidae</taxon>
        <taxon>Galleriinae</taxon>
        <taxon>Galleria</taxon>
    </lineage>
</organism>
<feature type="transmembrane region" description="Helical" evidence="12">
    <location>
        <begin position="224"/>
        <end position="248"/>
    </location>
</feature>
<dbReference type="AlphaFoldDB" id="A0A6J1WWM0"/>
<evidence type="ECO:0000313" key="13">
    <source>
        <dbReference type="Proteomes" id="UP001652740"/>
    </source>
</evidence>
<dbReference type="InterPro" id="IPR043130">
    <property type="entry name" value="CDP-OH_PTrfase_TM_dom"/>
</dbReference>
<evidence type="ECO:0000313" key="14">
    <source>
        <dbReference type="RefSeq" id="XP_026760569.2"/>
    </source>
</evidence>
<keyword evidence="7 12" id="KW-0472">Membrane</keyword>
<evidence type="ECO:0000256" key="1">
    <source>
        <dbReference type="ARBA" id="ARBA00004141"/>
    </source>
</evidence>
<feature type="transmembrane region" description="Helical" evidence="12">
    <location>
        <begin position="318"/>
        <end position="339"/>
    </location>
</feature>
<feature type="transmembrane region" description="Helical" evidence="12">
    <location>
        <begin position="184"/>
        <end position="203"/>
    </location>
</feature>
<keyword evidence="6" id="KW-0443">Lipid metabolism</keyword>
<keyword evidence="4 12" id="KW-0812">Transmembrane</keyword>
<keyword evidence="5 12" id="KW-1133">Transmembrane helix</keyword>
<dbReference type="GO" id="GO:0032049">
    <property type="term" value="P:cardiolipin biosynthetic process"/>
    <property type="evidence" value="ECO:0007669"/>
    <property type="project" value="TreeGrafter"/>
</dbReference>
<evidence type="ECO:0000256" key="9">
    <source>
        <dbReference type="ARBA" id="ARBA00023264"/>
    </source>
</evidence>
<dbReference type="GO" id="GO:0043337">
    <property type="term" value="F:cardiolipin synthase (CMP-forming)"/>
    <property type="evidence" value="ECO:0007669"/>
    <property type="project" value="UniProtKB-EC"/>
</dbReference>
<dbReference type="InterPro" id="IPR000462">
    <property type="entry name" value="CDP-OH_P_trans"/>
</dbReference>
<evidence type="ECO:0000256" key="6">
    <source>
        <dbReference type="ARBA" id="ARBA00023098"/>
    </source>
</evidence>
<dbReference type="GeneID" id="113519630"/>
<name>A0A6J1WWM0_GALME</name>
<evidence type="ECO:0000256" key="4">
    <source>
        <dbReference type="ARBA" id="ARBA00022692"/>
    </source>
</evidence>
<dbReference type="FunCoup" id="A0A6J1WWM0">
    <property type="interactions" value="1066"/>
</dbReference>